<proteinExistence type="predicted"/>
<keyword evidence="3" id="KW-1185">Reference proteome</keyword>
<organism evidence="2 3">
    <name type="scientific">Riccia fluitans</name>
    <dbReference type="NCBI Taxonomy" id="41844"/>
    <lineage>
        <taxon>Eukaryota</taxon>
        <taxon>Viridiplantae</taxon>
        <taxon>Streptophyta</taxon>
        <taxon>Embryophyta</taxon>
        <taxon>Marchantiophyta</taxon>
        <taxon>Marchantiopsida</taxon>
        <taxon>Marchantiidae</taxon>
        <taxon>Marchantiales</taxon>
        <taxon>Ricciaceae</taxon>
        <taxon>Riccia</taxon>
    </lineage>
</organism>
<feature type="region of interest" description="Disordered" evidence="1">
    <location>
        <begin position="51"/>
        <end position="79"/>
    </location>
</feature>
<dbReference type="EMBL" id="JBHFFA010000007">
    <property type="protein sequence ID" value="KAL2611188.1"/>
    <property type="molecule type" value="Genomic_DNA"/>
</dbReference>
<evidence type="ECO:0000313" key="3">
    <source>
        <dbReference type="Proteomes" id="UP001605036"/>
    </source>
</evidence>
<evidence type="ECO:0000256" key="1">
    <source>
        <dbReference type="SAM" id="MobiDB-lite"/>
    </source>
</evidence>
<gene>
    <name evidence="2" type="ORF">R1flu_022880</name>
</gene>
<accession>A0ABD1XUI1</accession>
<sequence length="79" mass="8777">MEEVRFDGSHFILAPSPHNSHSSAEQLATQSLSVTHRPAVCQSSFFRRFGNHQQSRSRVACYPNSQSVDSVTGDSLKEL</sequence>
<reference evidence="2 3" key="1">
    <citation type="submission" date="2024-09" db="EMBL/GenBank/DDBJ databases">
        <title>Chromosome-scale assembly of Riccia fluitans.</title>
        <authorList>
            <person name="Paukszto L."/>
            <person name="Sawicki J."/>
            <person name="Karawczyk K."/>
            <person name="Piernik-Szablinska J."/>
            <person name="Szczecinska M."/>
            <person name="Mazdziarz M."/>
        </authorList>
    </citation>
    <scope>NUCLEOTIDE SEQUENCE [LARGE SCALE GENOMIC DNA]</scope>
    <source>
        <strain evidence="2">Rf_01</strain>
        <tissue evidence="2">Aerial parts of the thallus</tissue>
    </source>
</reference>
<comment type="caution">
    <text evidence="2">The sequence shown here is derived from an EMBL/GenBank/DDBJ whole genome shotgun (WGS) entry which is preliminary data.</text>
</comment>
<name>A0ABD1XUI1_9MARC</name>
<dbReference type="AlphaFoldDB" id="A0ABD1XUI1"/>
<feature type="compositionally biased region" description="Polar residues" evidence="1">
    <location>
        <begin position="51"/>
        <end position="73"/>
    </location>
</feature>
<dbReference type="Proteomes" id="UP001605036">
    <property type="component" value="Unassembled WGS sequence"/>
</dbReference>
<evidence type="ECO:0000313" key="2">
    <source>
        <dbReference type="EMBL" id="KAL2611188.1"/>
    </source>
</evidence>
<protein>
    <submittedName>
        <fullName evidence="2">Uncharacterized protein</fullName>
    </submittedName>
</protein>